<proteinExistence type="predicted"/>
<organism evidence="4 5">
    <name type="scientific">Mya arenaria</name>
    <name type="common">Soft-shell clam</name>
    <dbReference type="NCBI Taxonomy" id="6604"/>
    <lineage>
        <taxon>Eukaryota</taxon>
        <taxon>Metazoa</taxon>
        <taxon>Spiralia</taxon>
        <taxon>Lophotrochozoa</taxon>
        <taxon>Mollusca</taxon>
        <taxon>Bivalvia</taxon>
        <taxon>Autobranchia</taxon>
        <taxon>Heteroconchia</taxon>
        <taxon>Euheterodonta</taxon>
        <taxon>Imparidentia</taxon>
        <taxon>Neoheterodontei</taxon>
        <taxon>Myida</taxon>
        <taxon>Myoidea</taxon>
        <taxon>Myidae</taxon>
        <taxon>Mya</taxon>
    </lineage>
</organism>
<feature type="compositionally biased region" description="Basic and acidic residues" evidence="2">
    <location>
        <begin position="414"/>
        <end position="432"/>
    </location>
</feature>
<dbReference type="EMBL" id="CP111015">
    <property type="protein sequence ID" value="WAR03303.1"/>
    <property type="molecule type" value="Genomic_DNA"/>
</dbReference>
<protein>
    <recommendedName>
        <fullName evidence="3">Mitochondria-eating protein C-terminal domain-containing protein</fullName>
    </recommendedName>
</protein>
<evidence type="ECO:0000259" key="3">
    <source>
        <dbReference type="Pfam" id="PF16026"/>
    </source>
</evidence>
<dbReference type="InterPro" id="IPR031981">
    <property type="entry name" value="MIEAP_C"/>
</dbReference>
<feature type="coiled-coil region" evidence="1">
    <location>
        <begin position="200"/>
        <end position="262"/>
    </location>
</feature>
<feature type="region of interest" description="Disordered" evidence="2">
    <location>
        <begin position="413"/>
        <end position="464"/>
    </location>
</feature>
<gene>
    <name evidence="4" type="ORF">MAR_009861</name>
</gene>
<dbReference type="Pfam" id="PF16026">
    <property type="entry name" value="MIEAP"/>
    <property type="match status" value="1"/>
</dbReference>
<keyword evidence="5" id="KW-1185">Reference proteome</keyword>
<evidence type="ECO:0000313" key="4">
    <source>
        <dbReference type="EMBL" id="WAR03303.1"/>
    </source>
</evidence>
<keyword evidence="1" id="KW-0175">Coiled coil</keyword>
<feature type="compositionally biased region" description="Low complexity" evidence="2">
    <location>
        <begin position="437"/>
        <end position="449"/>
    </location>
</feature>
<accession>A0ABY7E014</accession>
<reference evidence="4" key="1">
    <citation type="submission" date="2022-11" db="EMBL/GenBank/DDBJ databases">
        <title>Centuries of genome instability and evolution in soft-shell clam transmissible cancer (bioRxiv).</title>
        <authorList>
            <person name="Hart S.F.M."/>
            <person name="Yonemitsu M.A."/>
            <person name="Giersch R.M."/>
            <person name="Beal B.F."/>
            <person name="Arriagada G."/>
            <person name="Davis B.W."/>
            <person name="Ostrander E.A."/>
            <person name="Goff S.P."/>
            <person name="Metzger M.J."/>
        </authorList>
    </citation>
    <scope>NUCLEOTIDE SEQUENCE</scope>
    <source>
        <strain evidence="4">MELC-2E11</strain>
        <tissue evidence="4">Siphon/mantle</tissue>
    </source>
</reference>
<sequence>MPTPEKVPCVSNGRCPKTAWGTDDGEGSCEALGAGERSNSSSGSPGNVKGGSAGRSFARLTLSATDELMHHVAAIQRLGDAPRDELQAVKETERAYRSLIKTLKSGNLNLHKEVEALKVNGSPSDVDHEKGRAQAFEAKYRELAKRAKSEIYKLEQVKLKYENDVKMSQDIISDRENEICVVRKELEHAESLTKHLNLKLKETESALESALQDKEILQKALRSSRVTLNGSGGSPREVDRLQREVSKANERERECIKQLERETSAFCMKQSQRQMARIKSAVIASDDKDLALPIPVSKQLKDCRKAAAETSAQNMIQKYNRQLRQSTSKTARDAVRVKEFLEECFYVCWLMSIQDPPVVLDEDFQSGGRFDSEVYKAYTKSGPTNDFLVWPAMFLHKGGPVLCKGVAQAQEKIQPSREHKLELSRRKTEKPSSHHLPPSAAVRPSSVRSSLKRPESDKLKRFLPKSENASVYNPIVRNGPNDIHSEDDSGINTKLTVRHSSARKIQVAQRLDRNGHQHYLNSQEGEITTVDVDQYCSLLALHNNSYKTVEKIMGKEKFIRCHEYIRNKYG</sequence>
<evidence type="ECO:0000256" key="1">
    <source>
        <dbReference type="SAM" id="Coils"/>
    </source>
</evidence>
<evidence type="ECO:0000256" key="2">
    <source>
        <dbReference type="SAM" id="MobiDB-lite"/>
    </source>
</evidence>
<name>A0ABY7E014_MYAAR</name>
<evidence type="ECO:0000313" key="5">
    <source>
        <dbReference type="Proteomes" id="UP001164746"/>
    </source>
</evidence>
<feature type="region of interest" description="Disordered" evidence="2">
    <location>
        <begin position="1"/>
        <end position="54"/>
    </location>
</feature>
<dbReference type="Proteomes" id="UP001164746">
    <property type="component" value="Chromosome 4"/>
</dbReference>
<feature type="domain" description="Mitochondria-eating protein C-terminal" evidence="3">
    <location>
        <begin position="291"/>
        <end position="408"/>
    </location>
</feature>